<dbReference type="SUPFAM" id="SSF51735">
    <property type="entry name" value="NAD(P)-binding Rossmann-fold domains"/>
    <property type="match status" value="1"/>
</dbReference>
<sequence>MSRIVIVGGHGKVALLLAPLLTGRGDQVVSLIRDPAQSGDVTAAGAEPLVLSVEEAGLGDLTQAFEGADAVVWSAGAGGKGGPERTDAIDRVAAIRSMEAAAAAGARRYVMVSFIGSHGEIAEDHPLLAYALAKLAADRHLQTTDLDWTILGPGLLTLDEPTGRITLGRSVDGMGANYPTSRANVAAVIAAALSDDRTIGKVIPFCDGDVPIAEALADVPAEFADLS</sequence>
<evidence type="ECO:0000313" key="2">
    <source>
        <dbReference type="EMBL" id="QUC08841.1"/>
    </source>
</evidence>
<dbReference type="InterPro" id="IPR016040">
    <property type="entry name" value="NAD(P)-bd_dom"/>
</dbReference>
<proteinExistence type="predicted"/>
<accession>A0ABX7Y759</accession>
<gene>
    <name evidence="2" type="ORF">J5A65_03650</name>
</gene>
<evidence type="ECO:0000313" key="3">
    <source>
        <dbReference type="Proteomes" id="UP000678513"/>
    </source>
</evidence>
<dbReference type="Pfam" id="PF13460">
    <property type="entry name" value="NAD_binding_10"/>
    <property type="match status" value="1"/>
</dbReference>
<name>A0ABX7Y759_9ACTN</name>
<evidence type="ECO:0000259" key="1">
    <source>
        <dbReference type="Pfam" id="PF13460"/>
    </source>
</evidence>
<keyword evidence="3" id="KW-1185">Reference proteome</keyword>
<dbReference type="InterPro" id="IPR036291">
    <property type="entry name" value="NAD(P)-bd_dom_sf"/>
</dbReference>
<dbReference type="Gene3D" id="3.40.50.720">
    <property type="entry name" value="NAD(P)-binding Rossmann-like Domain"/>
    <property type="match status" value="1"/>
</dbReference>
<dbReference type="EMBL" id="CP072384">
    <property type="protein sequence ID" value="QUC08841.1"/>
    <property type="molecule type" value="Genomic_DNA"/>
</dbReference>
<organism evidence="2 3">
    <name type="scientific">Arachnia rubra</name>
    <dbReference type="NCBI Taxonomy" id="1547448"/>
    <lineage>
        <taxon>Bacteria</taxon>
        <taxon>Bacillati</taxon>
        <taxon>Actinomycetota</taxon>
        <taxon>Actinomycetes</taxon>
        <taxon>Propionibacteriales</taxon>
        <taxon>Propionibacteriaceae</taxon>
        <taxon>Arachnia</taxon>
    </lineage>
</organism>
<feature type="domain" description="NAD(P)-binding" evidence="1">
    <location>
        <begin position="8"/>
        <end position="195"/>
    </location>
</feature>
<reference evidence="2 3" key="1">
    <citation type="submission" date="2021-03" db="EMBL/GenBank/DDBJ databases">
        <title>Human Oral Microbial Genomes.</title>
        <authorList>
            <person name="Johnston C.D."/>
            <person name="Chen T."/>
            <person name="Dewhirst F.E."/>
        </authorList>
    </citation>
    <scope>NUCLEOTIDE SEQUENCE [LARGE SCALE GENOMIC DNA]</scope>
    <source>
        <strain evidence="2 3">DSMZ 100122</strain>
    </source>
</reference>
<protein>
    <submittedName>
        <fullName evidence="2">NAD(P)H-binding protein</fullName>
    </submittedName>
</protein>
<dbReference type="PANTHER" id="PTHR15020:SF50">
    <property type="entry name" value="UPF0659 PROTEIN YMR090W"/>
    <property type="match status" value="1"/>
</dbReference>
<dbReference type="PANTHER" id="PTHR15020">
    <property type="entry name" value="FLAVIN REDUCTASE-RELATED"/>
    <property type="match status" value="1"/>
</dbReference>
<dbReference type="Proteomes" id="UP000678513">
    <property type="component" value="Chromosome"/>
</dbReference>
<dbReference type="RefSeq" id="WP_212325443.1">
    <property type="nucleotide sequence ID" value="NZ_AP024463.1"/>
</dbReference>